<dbReference type="SMART" id="SM00216">
    <property type="entry name" value="VWD"/>
    <property type="match status" value="1"/>
</dbReference>
<feature type="domain" description="AMOP" evidence="9">
    <location>
        <begin position="467"/>
        <end position="616"/>
    </location>
</feature>
<sequence length="1066" mass="117667">MCSNVRSCHWYSIGILLVTFALTCCPVSSHVSLVELYPSGELNGDTANKQDDDGGSDKIFLTVNFPFYGQDYTSLYVNNNGLLTFEKEKKSYKPEKFPLNDNTSVIAIFWADIDTQREGGNVTYRQTTDPLLLTRATEEVRKYFFLRKEFTWMLIATWFEVGFYGASNTGELRKNTFQLVLATNEEESFAFYLYKKLQWTTGSNSRGNSSTGLGGNPAQVGFNSEDGVSYLSVDGAQTDAVINLTRTSNVDVPGTWIFGVSGTEIRDVQCSHDVQIQIVPTNGNMLGGEEFRVTGPCFQSDYNVTARIVQTNSTFQCAVINFLSAKCVLPPIFKTGEVTLELNPYGISWNYSTVLQINNVASMAPKVVRKQINQWIIGNKVKVDWNSTSLPSSQQLTVELMGYQYNNGDPNFTAVKPLDIDETLDSFILPASLTSFQAAAVRVREKYPAPGSVPVAVWSDVFPVRVGANWSSLMCATWNATDNLLPSISSSNLSCPCIARQALRDTGRFTFDPFCSSDNSNRSTNCVYKPGAVQCFLRIQKSESSTGASCCYDESGDLIDIRDSNGGGSSLRYTIRSQGHDAVPFFSFFEEELLSSLHCCQYSNAVDMCQLFKEKRPPVTCDQYDPPTAAQAVGDPHLTTLDGQDFTFNGLGDFILVEDDASSVVVEVRTAQAQDTEGHYQNASIFSGVAMTTKGVSDVIEVHRDTNTVSQILVNGLVVTNDLSTSVTQFKGLSVQKIRTDANTDTILVVLESSGLAVSMDVTSDLINVLVMVGDDAMKGHLRGLLGNYNGNPNDDFISRTGVHLSSDIDMEQIHFEFGLTWEVPENKTLFSNVIPQTSDFVPTFSDTNTLPVRNGTEEMCGDNVQCKFDFQVTGNEAIARSTANFIDKFNVLKKDLVKVIRCPFLDTPENGRRNITGYFPGADATFECLSGFVSVGGDHRQTCKEDGTWSGTTIACVQPVRPDDRGYSQEIILYTLGSSGIVVIITVIVIGIICQCRRRKPKEADVEEDAPRVDLHVLLSPSDIPRPIFENEEFLKMLGQLNSGDGFKIPRPSYVDPQLFDEYFF</sequence>
<evidence type="ECO:0000256" key="2">
    <source>
        <dbReference type="ARBA" id="ARBA00022692"/>
    </source>
</evidence>
<keyword evidence="5" id="KW-1015">Disulfide bond</keyword>
<keyword evidence="3 7" id="KW-1133">Transmembrane helix</keyword>
<evidence type="ECO:0000256" key="5">
    <source>
        <dbReference type="ARBA" id="ARBA00023157"/>
    </source>
</evidence>
<reference evidence="13 14" key="1">
    <citation type="journal article" date="2017" name="Nat. Ecol. Evol.">
        <title>Scallop genome provides insights into evolution of bilaterian karyotype and development.</title>
        <authorList>
            <person name="Wang S."/>
            <person name="Zhang J."/>
            <person name="Jiao W."/>
            <person name="Li J."/>
            <person name="Xun X."/>
            <person name="Sun Y."/>
            <person name="Guo X."/>
            <person name="Huan P."/>
            <person name="Dong B."/>
            <person name="Zhang L."/>
            <person name="Hu X."/>
            <person name="Sun X."/>
            <person name="Wang J."/>
            <person name="Zhao C."/>
            <person name="Wang Y."/>
            <person name="Wang D."/>
            <person name="Huang X."/>
            <person name="Wang R."/>
            <person name="Lv J."/>
            <person name="Li Y."/>
            <person name="Zhang Z."/>
            <person name="Liu B."/>
            <person name="Lu W."/>
            <person name="Hui Y."/>
            <person name="Liang J."/>
            <person name="Zhou Z."/>
            <person name="Hou R."/>
            <person name="Li X."/>
            <person name="Liu Y."/>
            <person name="Li H."/>
            <person name="Ning X."/>
            <person name="Lin Y."/>
            <person name="Zhao L."/>
            <person name="Xing Q."/>
            <person name="Dou J."/>
            <person name="Li Y."/>
            <person name="Mao J."/>
            <person name="Guo H."/>
            <person name="Dou H."/>
            <person name="Li T."/>
            <person name="Mu C."/>
            <person name="Jiang W."/>
            <person name="Fu Q."/>
            <person name="Fu X."/>
            <person name="Miao Y."/>
            <person name="Liu J."/>
            <person name="Yu Q."/>
            <person name="Li R."/>
            <person name="Liao H."/>
            <person name="Li X."/>
            <person name="Kong Y."/>
            <person name="Jiang Z."/>
            <person name="Chourrout D."/>
            <person name="Li R."/>
            <person name="Bao Z."/>
        </authorList>
    </citation>
    <scope>NUCLEOTIDE SEQUENCE [LARGE SCALE GENOMIC DNA]</scope>
    <source>
        <strain evidence="13 14">PY_sf001</strain>
    </source>
</reference>
<dbReference type="InterPro" id="IPR056619">
    <property type="entry name" value="C8-3_MUC4"/>
</dbReference>
<dbReference type="SMART" id="SM00723">
    <property type="entry name" value="AMOP"/>
    <property type="match status" value="1"/>
</dbReference>
<dbReference type="InterPro" id="IPR035976">
    <property type="entry name" value="Sushi/SCR/CCP_sf"/>
</dbReference>
<dbReference type="PROSITE" id="PS50856">
    <property type="entry name" value="AMOP"/>
    <property type="match status" value="1"/>
</dbReference>
<evidence type="ECO:0000313" key="13">
    <source>
        <dbReference type="EMBL" id="OWF43039.1"/>
    </source>
</evidence>
<evidence type="ECO:0000256" key="6">
    <source>
        <dbReference type="PROSITE-ProRule" id="PRU00302"/>
    </source>
</evidence>
<gene>
    <name evidence="13" type="ORF">KP79_PYT04965</name>
</gene>
<keyword evidence="14" id="KW-1185">Reference proteome</keyword>
<dbReference type="InterPro" id="IPR000436">
    <property type="entry name" value="Sushi_SCR_CCP_dom"/>
</dbReference>
<dbReference type="SMART" id="SM00539">
    <property type="entry name" value="NIDO"/>
    <property type="match status" value="1"/>
</dbReference>
<evidence type="ECO:0000256" key="7">
    <source>
        <dbReference type="SAM" id="Phobius"/>
    </source>
</evidence>
<dbReference type="Proteomes" id="UP000242188">
    <property type="component" value="Unassembled WGS sequence"/>
</dbReference>
<comment type="caution">
    <text evidence="13">The sequence shown here is derived from an EMBL/GenBank/DDBJ whole genome shotgun (WGS) entry which is preliminary data.</text>
</comment>
<dbReference type="Gene3D" id="2.10.70.10">
    <property type="entry name" value="Complement Module, domain 1"/>
    <property type="match status" value="1"/>
</dbReference>
<feature type="domain" description="NIDO" evidence="11">
    <location>
        <begin position="108"/>
        <end position="263"/>
    </location>
</feature>
<evidence type="ECO:0000259" key="10">
    <source>
        <dbReference type="PROSITE" id="PS50923"/>
    </source>
</evidence>
<evidence type="ECO:0000256" key="8">
    <source>
        <dbReference type="SAM" id="SignalP"/>
    </source>
</evidence>
<dbReference type="SUPFAM" id="SSF57535">
    <property type="entry name" value="Complement control module/SCR domain"/>
    <property type="match status" value="1"/>
</dbReference>
<keyword evidence="6" id="KW-0768">Sushi</keyword>
<dbReference type="AlphaFoldDB" id="A0A210Q2Z9"/>
<comment type="subcellular location">
    <subcellularLocation>
        <location evidence="1">Membrane</location>
    </subcellularLocation>
</comment>
<protein>
    <submittedName>
        <fullName evidence="13">Extracellular domains-containing protein</fullName>
    </submittedName>
</protein>
<feature type="domain" description="VWFD" evidence="12">
    <location>
        <begin position="628"/>
        <end position="830"/>
    </location>
</feature>
<comment type="caution">
    <text evidence="6">Lacks conserved residue(s) required for the propagation of feature annotation.</text>
</comment>
<keyword evidence="8" id="KW-0732">Signal</keyword>
<dbReference type="Pfam" id="PF06119">
    <property type="entry name" value="NIDO"/>
    <property type="match status" value="1"/>
</dbReference>
<keyword evidence="4 7" id="KW-0472">Membrane</keyword>
<evidence type="ECO:0000256" key="4">
    <source>
        <dbReference type="ARBA" id="ARBA00023136"/>
    </source>
</evidence>
<dbReference type="CDD" id="cd00033">
    <property type="entry name" value="CCP"/>
    <property type="match status" value="1"/>
</dbReference>
<dbReference type="InterPro" id="IPR001846">
    <property type="entry name" value="VWF_type-D"/>
</dbReference>
<dbReference type="PANTHER" id="PTHR13802:SF59">
    <property type="entry name" value="SUSHI DOMAIN-CONTAINING PROTEIN 2"/>
    <property type="match status" value="1"/>
</dbReference>
<dbReference type="InterPro" id="IPR051495">
    <property type="entry name" value="Epithelial_Barrier/Signaling"/>
</dbReference>
<evidence type="ECO:0000259" key="12">
    <source>
        <dbReference type="PROSITE" id="PS51233"/>
    </source>
</evidence>
<dbReference type="EMBL" id="NEDP02005180">
    <property type="protein sequence ID" value="OWF43039.1"/>
    <property type="molecule type" value="Genomic_DNA"/>
</dbReference>
<feature type="signal peptide" evidence="8">
    <location>
        <begin position="1"/>
        <end position="23"/>
    </location>
</feature>
<evidence type="ECO:0000256" key="1">
    <source>
        <dbReference type="ARBA" id="ARBA00004370"/>
    </source>
</evidence>
<dbReference type="PROSITE" id="PS51233">
    <property type="entry name" value="VWFD"/>
    <property type="match status" value="1"/>
</dbReference>
<evidence type="ECO:0000259" key="9">
    <source>
        <dbReference type="PROSITE" id="PS50856"/>
    </source>
</evidence>
<dbReference type="Pfam" id="PF03782">
    <property type="entry name" value="AMOP"/>
    <property type="match status" value="1"/>
</dbReference>
<dbReference type="PROSITE" id="PS51220">
    <property type="entry name" value="NIDO"/>
    <property type="match status" value="1"/>
</dbReference>
<dbReference type="InterPro" id="IPR003886">
    <property type="entry name" value="NIDO_dom"/>
</dbReference>
<dbReference type="InterPro" id="IPR005533">
    <property type="entry name" value="AMOP_dom"/>
</dbReference>
<dbReference type="PANTHER" id="PTHR13802">
    <property type="entry name" value="MUCIN 4-RELATED"/>
    <property type="match status" value="1"/>
</dbReference>
<feature type="domain" description="Sushi" evidence="10">
    <location>
        <begin position="901"/>
        <end position="959"/>
    </location>
</feature>
<name>A0A210Q2Z9_MIZYE</name>
<organism evidence="13 14">
    <name type="scientific">Mizuhopecten yessoensis</name>
    <name type="common">Japanese scallop</name>
    <name type="synonym">Patinopecten yessoensis</name>
    <dbReference type="NCBI Taxonomy" id="6573"/>
    <lineage>
        <taxon>Eukaryota</taxon>
        <taxon>Metazoa</taxon>
        <taxon>Spiralia</taxon>
        <taxon>Lophotrochozoa</taxon>
        <taxon>Mollusca</taxon>
        <taxon>Bivalvia</taxon>
        <taxon>Autobranchia</taxon>
        <taxon>Pteriomorphia</taxon>
        <taxon>Pectinida</taxon>
        <taxon>Pectinoidea</taxon>
        <taxon>Pectinidae</taxon>
        <taxon>Mizuhopecten</taxon>
    </lineage>
</organism>
<dbReference type="GO" id="GO:0007160">
    <property type="term" value="P:cell-matrix adhesion"/>
    <property type="evidence" value="ECO:0007669"/>
    <property type="project" value="InterPro"/>
</dbReference>
<dbReference type="GO" id="GO:0016020">
    <property type="term" value="C:membrane"/>
    <property type="evidence" value="ECO:0007669"/>
    <property type="project" value="UniProtKB-SubCell"/>
</dbReference>
<evidence type="ECO:0000259" key="11">
    <source>
        <dbReference type="PROSITE" id="PS51220"/>
    </source>
</evidence>
<proteinExistence type="predicted"/>
<evidence type="ECO:0000313" key="14">
    <source>
        <dbReference type="Proteomes" id="UP000242188"/>
    </source>
</evidence>
<evidence type="ECO:0000256" key="3">
    <source>
        <dbReference type="ARBA" id="ARBA00022989"/>
    </source>
</evidence>
<dbReference type="Pfam" id="PF23263">
    <property type="entry name" value="C8-3_MUC4"/>
    <property type="match status" value="1"/>
</dbReference>
<feature type="transmembrane region" description="Helical" evidence="7">
    <location>
        <begin position="972"/>
        <end position="995"/>
    </location>
</feature>
<accession>A0A210Q2Z9</accession>
<dbReference type="OrthoDB" id="6236007at2759"/>
<dbReference type="SMART" id="SM00032">
    <property type="entry name" value="CCP"/>
    <property type="match status" value="1"/>
</dbReference>
<dbReference type="Pfam" id="PF00094">
    <property type="entry name" value="VWD"/>
    <property type="match status" value="1"/>
</dbReference>
<keyword evidence="2 7" id="KW-0812">Transmembrane</keyword>
<feature type="chain" id="PRO_5012329384" evidence="8">
    <location>
        <begin position="24"/>
        <end position="1066"/>
    </location>
</feature>
<dbReference type="PROSITE" id="PS50923">
    <property type="entry name" value="SUSHI"/>
    <property type="match status" value="1"/>
</dbReference>
<dbReference type="Pfam" id="PF00084">
    <property type="entry name" value="Sushi"/>
    <property type="match status" value="1"/>
</dbReference>